<dbReference type="EMBL" id="GBXM01020302">
    <property type="protein sequence ID" value="JAH88275.1"/>
    <property type="molecule type" value="Transcribed_RNA"/>
</dbReference>
<sequence length="60" mass="7205">MFELNDVQEFSVYSMKWNDHGNLTHTGCINKMNKKVRYMKKKPGSCITRCYFCLLFFIPF</sequence>
<dbReference type="AlphaFoldDB" id="A0A0E9WFF4"/>
<name>A0A0E9WFF4_ANGAN</name>
<organism evidence="1">
    <name type="scientific">Anguilla anguilla</name>
    <name type="common">European freshwater eel</name>
    <name type="synonym">Muraena anguilla</name>
    <dbReference type="NCBI Taxonomy" id="7936"/>
    <lineage>
        <taxon>Eukaryota</taxon>
        <taxon>Metazoa</taxon>
        <taxon>Chordata</taxon>
        <taxon>Craniata</taxon>
        <taxon>Vertebrata</taxon>
        <taxon>Euteleostomi</taxon>
        <taxon>Actinopterygii</taxon>
        <taxon>Neopterygii</taxon>
        <taxon>Teleostei</taxon>
        <taxon>Anguilliformes</taxon>
        <taxon>Anguillidae</taxon>
        <taxon>Anguilla</taxon>
    </lineage>
</organism>
<proteinExistence type="predicted"/>
<accession>A0A0E9WFF4</accession>
<evidence type="ECO:0000313" key="1">
    <source>
        <dbReference type="EMBL" id="JAH88275.1"/>
    </source>
</evidence>
<reference evidence="1" key="1">
    <citation type="submission" date="2014-11" db="EMBL/GenBank/DDBJ databases">
        <authorList>
            <person name="Amaro Gonzalez C."/>
        </authorList>
    </citation>
    <scope>NUCLEOTIDE SEQUENCE</scope>
</reference>
<protein>
    <submittedName>
        <fullName evidence="1">Uncharacterized protein</fullName>
    </submittedName>
</protein>
<reference evidence="1" key="2">
    <citation type="journal article" date="2015" name="Fish Shellfish Immunol.">
        <title>Early steps in the European eel (Anguilla anguilla)-Vibrio vulnificus interaction in the gills: Role of the RtxA13 toxin.</title>
        <authorList>
            <person name="Callol A."/>
            <person name="Pajuelo D."/>
            <person name="Ebbesson L."/>
            <person name="Teles M."/>
            <person name="MacKenzie S."/>
            <person name="Amaro C."/>
        </authorList>
    </citation>
    <scope>NUCLEOTIDE SEQUENCE</scope>
</reference>